<evidence type="ECO:0000259" key="2">
    <source>
        <dbReference type="Pfam" id="PF09327"/>
    </source>
</evidence>
<feature type="domain" description="Tip attachment protein J HDII-ins2" evidence="4">
    <location>
        <begin position="98"/>
        <end position="224"/>
    </location>
</feature>
<proteinExistence type="predicted"/>
<accession>A0A1T1NVM5</accession>
<evidence type="ECO:0000313" key="5">
    <source>
        <dbReference type="EMBL" id="OOW67421.1"/>
    </source>
</evidence>
<dbReference type="CDD" id="cd12215">
    <property type="entry name" value="ChiC_BD"/>
    <property type="match status" value="1"/>
</dbReference>
<name>A0A1T1NVM5_9XANT</name>
<dbReference type="Pfam" id="PF13550">
    <property type="entry name" value="Phage-tail_3"/>
    <property type="match status" value="1"/>
</dbReference>
<dbReference type="PANTHER" id="PTHR36251:SF2">
    <property type="entry name" value="GIFSY-2 PROPHAGE HOST SPECIFICITY PROTEIN J, PHAGE LAMBDA"/>
    <property type="match status" value="1"/>
</dbReference>
<dbReference type="InterPro" id="IPR055385">
    <property type="entry name" value="GpJ_HDII-ins2"/>
</dbReference>
<dbReference type="Pfam" id="PF24801">
    <property type="entry name" value="FNIII-A_GpJ"/>
    <property type="match status" value="1"/>
</dbReference>
<feature type="region of interest" description="Disordered" evidence="1">
    <location>
        <begin position="1"/>
        <end position="28"/>
    </location>
</feature>
<evidence type="ECO:0000259" key="3">
    <source>
        <dbReference type="Pfam" id="PF13550"/>
    </source>
</evidence>
<evidence type="ECO:0000259" key="4">
    <source>
        <dbReference type="Pfam" id="PF24801"/>
    </source>
</evidence>
<sequence>MSGDAQERALALHGAKKGASSARTPVETPDSLQSIAFAKIIDLISEGEIAGLKDGLRSVYLDGTPLQGADGSFNFQNVRFETRAGTQDQEHLTGFPSVENENSVNVELRSDQPVVRSFTNSDLSAIRVRIAVQALQKTNTTNADIEGYSIAYAIDVATDGGAFNTVISNAFTGKTTTLYERSHRVDLPEGSQWQIRVRRLTPNANSATIADTTLAQSMTEIIDAKLRYPNCALAALEVDASQFQAIPTRAYRVLGRIVSVPSNYDPQARTYSGIWDGTMKPAWTNNPAWVFYDLVTNDRFGLGHRIPAAWVDRWRLYQIAQYCDQMVSDGMGGQEPRFTCDMYLQTRQDAYKMLQDMAAVFRGITYYAAGQVLASADMPQDPVYAFNQTNVIDGRFTYSGSARKVRHTVALVSWNDPDDFGRAKVETVEYRPGIARYGIQQVEVAAMGCTSRAQAQRIGLHILYTENLETETVTFGVGLEGAVPQPGDIIEVADPNRAGRRNGGRIKAAGLQSVDLDVVPPGLSSGDIIRVLGSNGRSQGRTISGIVGSTVNVTAPWDSVPVATSVWAVSTAELALQTFRVLAVADGDGAEGAITYQITALEHVPQKFAAIDDGARIELPPISIIPPSVQPPPTNVRLSSHSFVEQGIAQHVLTIAWDPADKAIAYDVEWRRDDMAWVKAGRATTANLEVRGIYAGQYLARVRAVNALNAVSMPALSALTEITGKTEPPPSLASLTAAGIIFGIDLAWSFPQGATDTERTEIWYSPANNLDGAIKLGDFAYPQARHSMLGLAAGARFFFWGRLVDRSGNIGPWYPLTNGVLGESSTDATAILEYLAGQIGLSELSQQLRAEIESIADLVPLVWDAGATYTNGQTVVHNGVIWSWSGSAAGNEEPPGTQWQNVGTAIAEAGAIVGRLQNLELKVNDPATGLAAIGTQTQGLVARFSPWFAGDTVGGVGNLPGYAGTVTVDSVIASGDYVQAKRIDTVQASLGQTAASVEQVSQSVVALNGKVSATYTVRAQITSAGQIYLAGMGVGVEQQADGSYQSQILMQAERFAVINVANNAVTAPFVIQGGQTFINQALIGNAWITNAMIGDTIQSNGVGANGQPRWKLDKNGTLSMNGVNNGGFMTLNEQALRFWNAAGTVALFEAGELL</sequence>
<dbReference type="RefSeq" id="WP_078564757.1">
    <property type="nucleotide sequence ID" value="NZ_LOJW01000040.1"/>
</dbReference>
<dbReference type="InterPro" id="IPR053171">
    <property type="entry name" value="Viral_Tip_Attach_Protein"/>
</dbReference>
<dbReference type="Gene3D" id="2.10.10.20">
    <property type="entry name" value="Carbohydrate-binding module superfamily 5/12"/>
    <property type="match status" value="1"/>
</dbReference>
<dbReference type="Pfam" id="PF09327">
    <property type="entry name" value="Phage_Tail_Tip"/>
    <property type="match status" value="1"/>
</dbReference>
<feature type="domain" description="Tip attachment protein J" evidence="3">
    <location>
        <begin position="347"/>
        <end position="508"/>
    </location>
</feature>
<dbReference type="InterPro" id="IPR032876">
    <property type="entry name" value="J_dom"/>
</dbReference>
<dbReference type="AlphaFoldDB" id="A0A1T1NVM5"/>
<evidence type="ECO:0000256" key="1">
    <source>
        <dbReference type="SAM" id="MobiDB-lite"/>
    </source>
</evidence>
<protein>
    <submittedName>
        <fullName evidence="5">Host specificity protein J</fullName>
    </submittedName>
</protein>
<dbReference type="PANTHER" id="PTHR36251">
    <property type="entry name" value="FELS-1 PROPHAGE HOST SPECIFICITY PROTEIN-RELATED"/>
    <property type="match status" value="1"/>
</dbReference>
<evidence type="ECO:0000313" key="6">
    <source>
        <dbReference type="Proteomes" id="UP000190559"/>
    </source>
</evidence>
<organism evidence="5 6">
    <name type="scientific">Xanthomonas axonopodis pv. melhusii</name>
    <dbReference type="NCBI Taxonomy" id="487834"/>
    <lineage>
        <taxon>Bacteria</taxon>
        <taxon>Pseudomonadati</taxon>
        <taxon>Pseudomonadota</taxon>
        <taxon>Gammaproteobacteria</taxon>
        <taxon>Lysobacterales</taxon>
        <taxon>Lysobacteraceae</taxon>
        <taxon>Xanthomonas</taxon>
    </lineage>
</organism>
<comment type="caution">
    <text evidence="5">The sequence shown here is derived from an EMBL/GenBank/DDBJ whole genome shotgun (WGS) entry which is preliminary data.</text>
</comment>
<gene>
    <name evidence="5" type="ORF">Xmlh_17290</name>
</gene>
<dbReference type="Proteomes" id="UP000190559">
    <property type="component" value="Unassembled WGS sequence"/>
</dbReference>
<feature type="domain" description="Tip attachment protein J central straight fiber" evidence="2">
    <location>
        <begin position="997"/>
        <end position="1132"/>
    </location>
</feature>
<dbReference type="InterPro" id="IPR015406">
    <property type="entry name" value="GpJ_CSF"/>
</dbReference>
<reference evidence="5 6" key="1">
    <citation type="submission" date="2015-12" db="EMBL/GenBank/DDBJ databases">
        <authorList>
            <person name="Shamseldin A."/>
            <person name="Moawad H."/>
            <person name="Abd El-Rahim W.M."/>
            <person name="Sadowsky M.J."/>
        </authorList>
    </citation>
    <scope>NUCLEOTIDE SEQUENCE [LARGE SCALE GENOMIC DNA]</scope>
    <source>
        <strain evidence="5 6">LMG9050</strain>
    </source>
</reference>
<dbReference type="EMBL" id="LOJW01000040">
    <property type="protein sequence ID" value="OOW67421.1"/>
    <property type="molecule type" value="Genomic_DNA"/>
</dbReference>